<evidence type="ECO:0000313" key="3">
    <source>
        <dbReference type="EMBL" id="KZS47357.1"/>
    </source>
</evidence>
<dbReference type="InterPro" id="IPR032329">
    <property type="entry name" value="DUF4855"/>
</dbReference>
<evidence type="ECO:0000256" key="1">
    <source>
        <dbReference type="SAM" id="SignalP"/>
    </source>
</evidence>
<dbReference type="Pfam" id="PF22888">
    <property type="entry name" value="FIMAH"/>
    <property type="match status" value="1"/>
</dbReference>
<dbReference type="InterPro" id="IPR054470">
    <property type="entry name" value="FIMAH_dom"/>
</dbReference>
<dbReference type="OrthoDB" id="3799295at2"/>
<dbReference type="Gene3D" id="2.60.120.260">
    <property type="entry name" value="Galactose-binding domain-like"/>
    <property type="match status" value="1"/>
</dbReference>
<dbReference type="GeneID" id="97557233"/>
<keyword evidence="4" id="KW-1185">Reference proteome</keyword>
<keyword evidence="1" id="KW-0732">Signal</keyword>
<feature type="domain" description="F5/8 type C" evidence="2">
    <location>
        <begin position="26"/>
        <end position="195"/>
    </location>
</feature>
<feature type="signal peptide" evidence="1">
    <location>
        <begin position="1"/>
        <end position="26"/>
    </location>
</feature>
<dbReference type="STRING" id="59843.A3958_15575"/>
<dbReference type="InterPro" id="IPR000421">
    <property type="entry name" value="FA58C"/>
</dbReference>
<feature type="chain" id="PRO_5039267591" description="F5/8 type C domain-containing protein" evidence="1">
    <location>
        <begin position="27"/>
        <end position="639"/>
    </location>
</feature>
<dbReference type="Proteomes" id="UP000076796">
    <property type="component" value="Unassembled WGS sequence"/>
</dbReference>
<comment type="caution">
    <text evidence="3">The sequence shown here is derived from an EMBL/GenBank/DDBJ whole genome shotgun (WGS) entry which is preliminary data.</text>
</comment>
<dbReference type="AlphaFoldDB" id="A0A163KMG0"/>
<gene>
    <name evidence="3" type="ORF">AWU65_16195</name>
</gene>
<name>A0A163KMG0_9BACL</name>
<dbReference type="EMBL" id="LWMH01000001">
    <property type="protein sequence ID" value="KZS47357.1"/>
    <property type="molecule type" value="Genomic_DNA"/>
</dbReference>
<dbReference type="Pfam" id="PF16147">
    <property type="entry name" value="DUF4855"/>
    <property type="match status" value="1"/>
</dbReference>
<proteinExistence type="predicted"/>
<dbReference type="PROSITE" id="PS50022">
    <property type="entry name" value="FA58C_3"/>
    <property type="match status" value="1"/>
</dbReference>
<dbReference type="SUPFAM" id="SSF49785">
    <property type="entry name" value="Galactose-binding domain-like"/>
    <property type="match status" value="1"/>
</dbReference>
<dbReference type="RefSeq" id="WP_063478820.1">
    <property type="nucleotide sequence ID" value="NZ_CP147845.1"/>
</dbReference>
<sequence length="639" mass="71854">MRSIKQRISLAMMLVMMFSIVPLTYADEAQSGVRNLARDATYTWSEAPESAYPDPGNKLNDGIHGTRNVLDPAWVGHLRKKTREVVFDLGEPKSISGINARFLQDWPGSAILFPLTVSMYVSDDNVHWANLTNKATQTLWVDGPPVDETYAWDSQADGVPGFDEVEFAYARYVKVTFSMHTRAWTFIDEIEITGTDGKASGAVQLPAQDFNYLQPGEATAGIHNLSLLYNGQYANGEGDWSKEEIIPQISYVNQDGEPVDWLFDGVLTLGLISPDGRDYGGGANLKDWNWYLDKTFDADGEMYQLNEATKEVGVKLGQPDHKTKVVVMIPDTGEYQTDFGDVDGDGISENFNGGAIGEESAMANRQKAIRWWMDEVLQRWDTNQYSNLELVGLYWLSEQVSTSASGPDMLKYVNGQIHDEGLKSFWIPHFLAYKSYMWDEVGFDAVAFQPNYFFEDMGNERLDDAAYTAKRFGMGVEIEFDGRMLSDQVFRNRYKEYLDGGVKYGYMKDAFKAYYMGSGPVLRDAATSQDPDIRMMYDWLYQFVKGTYQLENTGSLHLKGLVDQLEQAGEFANQGAARSLVAKLDSVIRFEEKGNKKQAAHHLDGFMKLLDSHKQSGAVSARAYPLLKANGEYLAKHLQ</sequence>
<evidence type="ECO:0000313" key="4">
    <source>
        <dbReference type="Proteomes" id="UP000076796"/>
    </source>
</evidence>
<protein>
    <recommendedName>
        <fullName evidence="2">F5/8 type C domain-containing protein</fullName>
    </recommendedName>
</protein>
<reference evidence="3" key="1">
    <citation type="journal article" date="2016" name="Genome Announc.">
        <title>Draft genomes of two strains of Paenibacillus glucanolyticus with capability to degrade lignocellulose.</title>
        <authorList>
            <person name="Mathews S.L."/>
            <person name="Pawlak J."/>
            <person name="Grunden A.M."/>
        </authorList>
    </citation>
    <scope>NUCLEOTIDE SEQUENCE [LARGE SCALE GENOMIC DNA]</scope>
    <source>
        <strain evidence="3">SLM1</strain>
    </source>
</reference>
<evidence type="ECO:0000259" key="2">
    <source>
        <dbReference type="PROSITE" id="PS50022"/>
    </source>
</evidence>
<organism evidence="3 4">
    <name type="scientific">Paenibacillus glucanolyticus</name>
    <dbReference type="NCBI Taxonomy" id="59843"/>
    <lineage>
        <taxon>Bacteria</taxon>
        <taxon>Bacillati</taxon>
        <taxon>Bacillota</taxon>
        <taxon>Bacilli</taxon>
        <taxon>Bacillales</taxon>
        <taxon>Paenibacillaceae</taxon>
        <taxon>Paenibacillus</taxon>
    </lineage>
</organism>
<accession>A0A163KMG0</accession>
<dbReference type="InterPro" id="IPR008979">
    <property type="entry name" value="Galactose-bd-like_sf"/>
</dbReference>